<dbReference type="EMBL" id="JBHTBR010000002">
    <property type="protein sequence ID" value="MFC7290883.1"/>
    <property type="molecule type" value="Genomic_DNA"/>
</dbReference>
<dbReference type="InterPro" id="IPR011928">
    <property type="entry name" value="Phage_phiJL001_Gp84"/>
</dbReference>
<name>A0ABW2III4_9PROT</name>
<feature type="domain" description="Bacteriophage phiJL001 Gp84 C-terminal" evidence="1">
    <location>
        <begin position="172"/>
        <end position="199"/>
    </location>
</feature>
<accession>A0ABW2III4</accession>
<evidence type="ECO:0000259" key="1">
    <source>
        <dbReference type="Pfam" id="PF09356"/>
    </source>
</evidence>
<dbReference type="Pfam" id="PF09356">
    <property type="entry name" value="Phage_BR0599"/>
    <property type="match status" value="1"/>
</dbReference>
<dbReference type="Pfam" id="PF09931">
    <property type="entry name" value="Phage_phiJL001_Gp84_N"/>
    <property type="match status" value="1"/>
</dbReference>
<dbReference type="Proteomes" id="UP001596492">
    <property type="component" value="Unassembled WGS sequence"/>
</dbReference>
<dbReference type="InterPro" id="IPR018964">
    <property type="entry name" value="Phage_phiJL001_Gp84_C"/>
</dbReference>
<dbReference type="RefSeq" id="WP_382166088.1">
    <property type="nucleotide sequence ID" value="NZ_JBHTBR010000002.1"/>
</dbReference>
<dbReference type="NCBIfam" id="TIGR02218">
    <property type="entry name" value="phg_TIGR02218"/>
    <property type="match status" value="1"/>
</dbReference>
<evidence type="ECO:0000313" key="2">
    <source>
        <dbReference type="EMBL" id="MFC7290883.1"/>
    </source>
</evidence>
<gene>
    <name evidence="2" type="ORF">ACFQS8_04600</name>
</gene>
<reference evidence="3" key="1">
    <citation type="journal article" date="2019" name="Int. J. Syst. Evol. Microbiol.">
        <title>The Global Catalogue of Microorganisms (GCM) 10K type strain sequencing project: providing services to taxonomists for standard genome sequencing and annotation.</title>
        <authorList>
            <consortium name="The Broad Institute Genomics Platform"/>
            <consortium name="The Broad Institute Genome Sequencing Center for Infectious Disease"/>
            <person name="Wu L."/>
            <person name="Ma J."/>
        </authorList>
    </citation>
    <scope>NUCLEOTIDE SEQUENCE [LARGE SCALE GENOMIC DNA]</scope>
    <source>
        <strain evidence="3">CCUG 51308</strain>
    </source>
</reference>
<evidence type="ECO:0000313" key="3">
    <source>
        <dbReference type="Proteomes" id="UP001596492"/>
    </source>
</evidence>
<protein>
    <submittedName>
        <fullName evidence="2">DUF2163 domain-containing protein</fullName>
    </submittedName>
</protein>
<organism evidence="2 3">
    <name type="scientific">Hirschia litorea</name>
    <dbReference type="NCBI Taxonomy" id="1199156"/>
    <lineage>
        <taxon>Bacteria</taxon>
        <taxon>Pseudomonadati</taxon>
        <taxon>Pseudomonadota</taxon>
        <taxon>Alphaproteobacteria</taxon>
        <taxon>Hyphomonadales</taxon>
        <taxon>Hyphomonadaceae</taxon>
        <taxon>Hirschia</taxon>
    </lineage>
</organism>
<sequence length="216" mass="23618">MKNLEEDFAVRLKSGVATLCLCWKFERKDGHVFGATDHDRELVVEGVRYLPDRALSGVEFVSNAGLAPGGVSADSALSADFVTQADLLAGVWDGAKVDVWRVDWMYPDMKAFVWSGFIGDVTRSGDAFRVDLVSAKAKLEMRIGRLYTRQCDADFGDARCGVDVHAHEGEVCDKSFAMCRDRFSNHLNFQGFPFLPGMDAILAGPSANGVNDGGKR</sequence>
<keyword evidence="3" id="KW-1185">Reference proteome</keyword>
<proteinExistence type="predicted"/>
<comment type="caution">
    <text evidence="2">The sequence shown here is derived from an EMBL/GenBank/DDBJ whole genome shotgun (WGS) entry which is preliminary data.</text>
</comment>